<dbReference type="EMBL" id="JAZDWU010000008">
    <property type="protein sequence ID" value="KAK9993080.1"/>
    <property type="molecule type" value="Genomic_DNA"/>
</dbReference>
<dbReference type="AlphaFoldDB" id="A0AAW2C497"/>
<dbReference type="Proteomes" id="UP001459277">
    <property type="component" value="Unassembled WGS sequence"/>
</dbReference>
<keyword evidence="3" id="KW-1185">Reference proteome</keyword>
<gene>
    <name evidence="2" type="ORF">SO802_022783</name>
</gene>
<feature type="domain" description="Reverse transcriptase zinc-binding" evidence="1">
    <location>
        <begin position="22"/>
        <end position="117"/>
    </location>
</feature>
<evidence type="ECO:0000259" key="1">
    <source>
        <dbReference type="Pfam" id="PF13966"/>
    </source>
</evidence>
<evidence type="ECO:0000313" key="3">
    <source>
        <dbReference type="Proteomes" id="UP001459277"/>
    </source>
</evidence>
<reference evidence="2 3" key="1">
    <citation type="submission" date="2024-01" db="EMBL/GenBank/DDBJ databases">
        <title>A telomere-to-telomere, gap-free genome of sweet tea (Lithocarpus litseifolius).</title>
        <authorList>
            <person name="Zhou J."/>
        </authorList>
    </citation>
    <scope>NUCLEOTIDE SEQUENCE [LARGE SCALE GENOMIC DNA]</scope>
    <source>
        <strain evidence="2">Zhou-2022a</strain>
        <tissue evidence="2">Leaf</tissue>
    </source>
</reference>
<sequence>MPLCRSIRDDVLIWPFNPDGVYTVKSGYRFLHEEQCRKQPGSSEVEVLKPLWNKIWGLHIPNKIKHLAWKACKIALRTKLNLVRRKIITDGCCDMCKTQQEDVVHALFLCPNLRPLWSTMPKWNHGTLMACTSFIDIFDYIFASNRDPDLFAAVIWTLWTRRNNLRLGKPALPLNKVTEFARERLTEAVTSTPLPSYPAQHIAATWIAPGTHSYKLKFNGATFAEMILLE</sequence>
<comment type="caution">
    <text evidence="2">The sequence shown here is derived from an EMBL/GenBank/DDBJ whole genome shotgun (WGS) entry which is preliminary data.</text>
</comment>
<protein>
    <recommendedName>
        <fullName evidence="1">Reverse transcriptase zinc-binding domain-containing protein</fullName>
    </recommendedName>
</protein>
<dbReference type="InterPro" id="IPR026960">
    <property type="entry name" value="RVT-Znf"/>
</dbReference>
<proteinExistence type="predicted"/>
<evidence type="ECO:0000313" key="2">
    <source>
        <dbReference type="EMBL" id="KAK9993080.1"/>
    </source>
</evidence>
<name>A0AAW2C497_9ROSI</name>
<organism evidence="2 3">
    <name type="scientific">Lithocarpus litseifolius</name>
    <dbReference type="NCBI Taxonomy" id="425828"/>
    <lineage>
        <taxon>Eukaryota</taxon>
        <taxon>Viridiplantae</taxon>
        <taxon>Streptophyta</taxon>
        <taxon>Embryophyta</taxon>
        <taxon>Tracheophyta</taxon>
        <taxon>Spermatophyta</taxon>
        <taxon>Magnoliopsida</taxon>
        <taxon>eudicotyledons</taxon>
        <taxon>Gunneridae</taxon>
        <taxon>Pentapetalae</taxon>
        <taxon>rosids</taxon>
        <taxon>fabids</taxon>
        <taxon>Fagales</taxon>
        <taxon>Fagaceae</taxon>
        <taxon>Lithocarpus</taxon>
    </lineage>
</organism>
<dbReference type="Pfam" id="PF13966">
    <property type="entry name" value="zf-RVT"/>
    <property type="match status" value="1"/>
</dbReference>
<accession>A0AAW2C497</accession>